<name>K3WVE8_GLOUD</name>
<dbReference type="SMART" id="SM00015">
    <property type="entry name" value="IQ"/>
    <property type="match status" value="3"/>
</dbReference>
<accession>K3WVE8</accession>
<evidence type="ECO:0000256" key="1">
    <source>
        <dbReference type="SAM" id="MobiDB-lite"/>
    </source>
</evidence>
<evidence type="ECO:0000313" key="2">
    <source>
        <dbReference type="EnsemblProtists" id="PYU1_T008946"/>
    </source>
</evidence>
<organism evidence="2 3">
    <name type="scientific">Globisporangium ultimum (strain ATCC 200006 / CBS 805.95 / DAOM BR144)</name>
    <name type="common">Pythium ultimum</name>
    <dbReference type="NCBI Taxonomy" id="431595"/>
    <lineage>
        <taxon>Eukaryota</taxon>
        <taxon>Sar</taxon>
        <taxon>Stramenopiles</taxon>
        <taxon>Oomycota</taxon>
        <taxon>Peronosporomycetes</taxon>
        <taxon>Pythiales</taxon>
        <taxon>Pythiaceae</taxon>
        <taxon>Globisporangium</taxon>
    </lineage>
</organism>
<reference evidence="2" key="3">
    <citation type="submission" date="2015-02" db="UniProtKB">
        <authorList>
            <consortium name="EnsemblProtists"/>
        </authorList>
    </citation>
    <scope>IDENTIFICATION</scope>
    <source>
        <strain evidence="2">DAOM BR144</strain>
    </source>
</reference>
<dbReference type="PROSITE" id="PS50096">
    <property type="entry name" value="IQ"/>
    <property type="match status" value="3"/>
</dbReference>
<feature type="compositionally biased region" description="Low complexity" evidence="1">
    <location>
        <begin position="676"/>
        <end position="691"/>
    </location>
</feature>
<dbReference type="HOGENOM" id="CLU_290279_0_0_1"/>
<dbReference type="STRING" id="431595.K3WVE8"/>
<keyword evidence="3" id="KW-1185">Reference proteome</keyword>
<feature type="region of interest" description="Disordered" evidence="1">
    <location>
        <begin position="637"/>
        <end position="726"/>
    </location>
</feature>
<dbReference type="eggNOG" id="ENOG502S424">
    <property type="taxonomic scope" value="Eukaryota"/>
</dbReference>
<protein>
    <submittedName>
        <fullName evidence="2">Uncharacterized protein</fullName>
    </submittedName>
</protein>
<sequence>MPKDTDAAATRIQALYRGNKIRTQRQKAIAGITRLQAQQRGRYSRRAYAQLLAFAKEQEAFLHDAKRRQLRIWRHEQELYFLQYTTADQLETLRAFQCKRSASVIQRAWRATNPSGTAATCRAKSESLADRILAFDPFHVGGFNDKSNVTKVRDSADEQLRTSAAATLMNTLMGPLPSSPPSASTRLANPTAFASRRKNVQDRIKQIVHAQKQQHAPLAAETVSPRVILASLSEKHTRRRQLYERLVQMRLDVSRRVYGFEQTSRATRTARELQTAQVVASCANRLAKLQYPHDDENDPLKRPTMSLDTLIALISPERLEAQKLAFQAATRDWDAQRKTEAWHHHCNVVHVMTSKTKWWQTTIACSERDIRNVTARSPWDHERKVWTWPQNTQDHHGHSPSHSEAEDASGPLGIFTSQHRQQHDGNESIALIDDATASEWWRAHCMQRHLPVGDNTFNSNNDEEEDYRARFSPEALANPVFYRVCQQSQQRNRVHEQARMIDAMSARLENQVNQRVGEIEMQIEVNTRLQMEIEARRQHIKQRRTKEERAVVTIQRTYRGLQGRVRAKEIRAEYFVMVRGRAIRKGKCEECGEAQAVLECKECEESLHFCPLCWVQVHSTRRRKLHVAIPMAVVPQAAKPAPAHKPDALPSTSITGSSRVRAAHGRQPVDSAQGDTTFGTNATDATAAAATRLGQKPVANPRLPSKRNLTQGVDTASSVEAKSSTLKDVTAASTLVVDALSPLEQPSDNAARENKDDALTLAAAGQAATKSSVGIQESGVGKKPPVKGPPPARLGVNQRSLSASGAAKKRDEVESESAEGAATVGEAQASQDDAGAISGESLVAHNDTKVVKAPTAPCLSLKQRMGGKSSQKSDEIELTKAAVIAGAADAAPASVGDTPREAAVVYSDVKSTNSSAAPRLSLKQRMGSKSSVHTSVAENSVNRVPTVDSTGPGILADTQSSEPLMQVEGISADESKSSPVSSAEAASPNALSQTCEEERKVKPGPLGATIVNAAENLESRTLPEDLAAAAGHDDTGDEGETPATAQSFTPPTSVE</sequence>
<feature type="region of interest" description="Disordered" evidence="1">
    <location>
        <begin position="390"/>
        <end position="412"/>
    </location>
</feature>
<dbReference type="CDD" id="cd19757">
    <property type="entry name" value="Bbox1"/>
    <property type="match status" value="1"/>
</dbReference>
<proteinExistence type="predicted"/>
<dbReference type="InParanoid" id="K3WVE8"/>
<feature type="region of interest" description="Disordered" evidence="1">
    <location>
        <begin position="908"/>
        <end position="1055"/>
    </location>
</feature>
<dbReference type="Proteomes" id="UP000019132">
    <property type="component" value="Unassembled WGS sequence"/>
</dbReference>
<feature type="compositionally biased region" description="Polar residues" evidence="1">
    <location>
        <begin position="1043"/>
        <end position="1055"/>
    </location>
</feature>
<dbReference type="InterPro" id="IPR000048">
    <property type="entry name" value="IQ_motif_EF-hand-BS"/>
</dbReference>
<feature type="compositionally biased region" description="Polar residues" evidence="1">
    <location>
        <begin position="707"/>
        <end position="726"/>
    </location>
</feature>
<dbReference type="AlphaFoldDB" id="K3WVE8"/>
<feature type="compositionally biased region" description="Polar residues" evidence="1">
    <location>
        <begin position="927"/>
        <end position="949"/>
    </location>
</feature>
<reference evidence="3" key="2">
    <citation type="submission" date="2010-04" db="EMBL/GenBank/DDBJ databases">
        <authorList>
            <person name="Buell R."/>
            <person name="Hamilton J."/>
            <person name="Hostetler J."/>
        </authorList>
    </citation>
    <scope>NUCLEOTIDE SEQUENCE [LARGE SCALE GENOMIC DNA]</scope>
    <source>
        <strain evidence="3">DAOM:BR144</strain>
    </source>
</reference>
<feature type="region of interest" description="Disordered" evidence="1">
    <location>
        <begin position="766"/>
        <end position="849"/>
    </location>
</feature>
<feature type="compositionally biased region" description="Basic and acidic residues" evidence="1">
    <location>
        <begin position="393"/>
        <end position="405"/>
    </location>
</feature>
<dbReference type="EnsemblProtists" id="PYU1_T008946">
    <property type="protein sequence ID" value="PYU1_T008946"/>
    <property type="gene ID" value="PYU1_G008928"/>
</dbReference>
<evidence type="ECO:0000313" key="3">
    <source>
        <dbReference type="Proteomes" id="UP000019132"/>
    </source>
</evidence>
<dbReference type="VEuPathDB" id="FungiDB:PYU1_G008928"/>
<feature type="compositionally biased region" description="Low complexity" evidence="1">
    <location>
        <begin position="977"/>
        <end position="990"/>
    </location>
</feature>
<dbReference type="EMBL" id="GL376599">
    <property type="status" value="NOT_ANNOTATED_CDS"/>
    <property type="molecule type" value="Genomic_DNA"/>
</dbReference>
<reference evidence="3" key="1">
    <citation type="journal article" date="2010" name="Genome Biol.">
        <title>Genome sequence of the necrotrophic plant pathogen Pythium ultimum reveals original pathogenicity mechanisms and effector repertoire.</title>
        <authorList>
            <person name="Levesque C.A."/>
            <person name="Brouwer H."/>
            <person name="Cano L."/>
            <person name="Hamilton J.P."/>
            <person name="Holt C."/>
            <person name="Huitema E."/>
            <person name="Raffaele S."/>
            <person name="Robideau G.P."/>
            <person name="Thines M."/>
            <person name="Win J."/>
            <person name="Zerillo M.M."/>
            <person name="Beakes G.W."/>
            <person name="Boore J.L."/>
            <person name="Busam D."/>
            <person name="Dumas B."/>
            <person name="Ferriera S."/>
            <person name="Fuerstenberg S.I."/>
            <person name="Gachon C.M."/>
            <person name="Gaulin E."/>
            <person name="Govers F."/>
            <person name="Grenville-Briggs L."/>
            <person name="Horner N."/>
            <person name="Hostetler J."/>
            <person name="Jiang R.H."/>
            <person name="Johnson J."/>
            <person name="Krajaejun T."/>
            <person name="Lin H."/>
            <person name="Meijer H.J."/>
            <person name="Moore B."/>
            <person name="Morris P."/>
            <person name="Phuntmart V."/>
            <person name="Puiu D."/>
            <person name="Shetty J."/>
            <person name="Stajich J.E."/>
            <person name="Tripathy S."/>
            <person name="Wawra S."/>
            <person name="van West P."/>
            <person name="Whitty B.R."/>
            <person name="Coutinho P.M."/>
            <person name="Henrissat B."/>
            <person name="Martin F."/>
            <person name="Thomas P.D."/>
            <person name="Tyler B.M."/>
            <person name="De Vries R.P."/>
            <person name="Kamoun S."/>
            <person name="Yandell M."/>
            <person name="Tisserat N."/>
            <person name="Buell C.R."/>
        </authorList>
    </citation>
    <scope>NUCLEOTIDE SEQUENCE</scope>
    <source>
        <strain evidence="3">DAOM:BR144</strain>
    </source>
</reference>